<dbReference type="Proteomes" id="UP000002009">
    <property type="component" value="Chromosome 5"/>
</dbReference>
<feature type="transmembrane region" description="Helical" evidence="2">
    <location>
        <begin position="31"/>
        <end position="52"/>
    </location>
</feature>
<dbReference type="GeneID" id="8243913"/>
<reference evidence="3 4" key="1">
    <citation type="journal article" date="2009" name="Science">
        <title>Green evolution and dynamic adaptations revealed by genomes of the marine picoeukaryotes Micromonas.</title>
        <authorList>
            <person name="Worden A.Z."/>
            <person name="Lee J.H."/>
            <person name="Mock T."/>
            <person name="Rouze P."/>
            <person name="Simmons M.P."/>
            <person name="Aerts A.L."/>
            <person name="Allen A.E."/>
            <person name="Cuvelier M.L."/>
            <person name="Derelle E."/>
            <person name="Everett M.V."/>
            <person name="Foulon E."/>
            <person name="Grimwood J."/>
            <person name="Gundlach H."/>
            <person name="Henrissat B."/>
            <person name="Napoli C."/>
            <person name="McDonald S.M."/>
            <person name="Parker M.S."/>
            <person name="Rombauts S."/>
            <person name="Salamov A."/>
            <person name="Von Dassow P."/>
            <person name="Badger J.H."/>
            <person name="Coutinho P.M."/>
            <person name="Demir E."/>
            <person name="Dubchak I."/>
            <person name="Gentemann C."/>
            <person name="Eikrem W."/>
            <person name="Gready J.E."/>
            <person name="John U."/>
            <person name="Lanier W."/>
            <person name="Lindquist E.A."/>
            <person name="Lucas S."/>
            <person name="Mayer K.F."/>
            <person name="Moreau H."/>
            <person name="Not F."/>
            <person name="Otillar R."/>
            <person name="Panaud O."/>
            <person name="Pangilinan J."/>
            <person name="Paulsen I."/>
            <person name="Piegu B."/>
            <person name="Poliakov A."/>
            <person name="Robbens S."/>
            <person name="Schmutz J."/>
            <person name="Toulza E."/>
            <person name="Wyss T."/>
            <person name="Zelensky A."/>
            <person name="Zhou K."/>
            <person name="Armbrust E.V."/>
            <person name="Bhattacharya D."/>
            <person name="Goodenough U.W."/>
            <person name="Van de Peer Y."/>
            <person name="Grigoriev I.V."/>
        </authorList>
    </citation>
    <scope>NUCLEOTIDE SEQUENCE [LARGE SCALE GENOMIC DNA]</scope>
    <source>
        <strain evidence="4">RCC299 / NOUM17</strain>
    </source>
</reference>
<proteinExistence type="predicted"/>
<feature type="compositionally biased region" description="Basic and acidic residues" evidence="1">
    <location>
        <begin position="220"/>
        <end position="237"/>
    </location>
</feature>
<name>C1E6Y0_MICCC</name>
<dbReference type="KEGG" id="mis:MICPUN_105624"/>
<feature type="region of interest" description="Disordered" evidence="1">
    <location>
        <begin position="114"/>
        <end position="147"/>
    </location>
</feature>
<dbReference type="InParanoid" id="C1E6Y0"/>
<feature type="compositionally biased region" description="Low complexity" evidence="1">
    <location>
        <begin position="241"/>
        <end position="254"/>
    </location>
</feature>
<dbReference type="RefSeq" id="XP_002502252.1">
    <property type="nucleotide sequence ID" value="XM_002502206.1"/>
</dbReference>
<sequence length="493" mass="52630">MSYEQAAAERLLNHHGDADAPTRYAKRRASALGGVLLSASLACFCVLAVLGVHRFGAASPAAANRGRVVPTNTLGSSARGTTSRALDCRPDAAGAVHCFSPGAFETVEVARDGAPIEPEPAAGRRSKRAKSDASARPIARSAADDVDDADPRELLRRDELLRRLACVPDAATGALRCVTPGAFPVVAVAPDGSPIDDAHHHKSTRRSSETSETRRRRRSRATEPVERLGAARDEKKSAHPARGAAAKGAAAARASCRPGVDGSMRCATPGAFPAVNPDALDVPAKTSDDSTASTGKARRDDASSDSEKKASEKKASSSSDKKASKKTVDDVENKNDENAEKTKAVVPEEESDPDAQMLQETDAVTVDEMAGERRERHPAAYQVVDAAYEARREKEREEAAIAEREAKLEDSYRDEDASVLAESEIKSWEKSATTEITPDRMAQFKEMEMEGAEEPMDGEVDEVPKRLHEPKLFCAPDADGKMKCAHSLVAAAQ</sequence>
<evidence type="ECO:0000256" key="1">
    <source>
        <dbReference type="SAM" id="MobiDB-lite"/>
    </source>
</evidence>
<keyword evidence="2" id="KW-1133">Transmembrane helix</keyword>
<gene>
    <name evidence="3" type="ORF">MICPUN_105624</name>
</gene>
<evidence type="ECO:0000256" key="2">
    <source>
        <dbReference type="SAM" id="Phobius"/>
    </source>
</evidence>
<organism evidence="3 4">
    <name type="scientific">Micromonas commoda (strain RCC299 / NOUM17 / CCMP2709)</name>
    <name type="common">Picoplanktonic green alga</name>
    <dbReference type="NCBI Taxonomy" id="296587"/>
    <lineage>
        <taxon>Eukaryota</taxon>
        <taxon>Viridiplantae</taxon>
        <taxon>Chlorophyta</taxon>
        <taxon>Mamiellophyceae</taxon>
        <taxon>Mamiellales</taxon>
        <taxon>Mamiellaceae</taxon>
        <taxon>Micromonas</taxon>
    </lineage>
</organism>
<feature type="region of interest" description="Disordered" evidence="1">
    <location>
        <begin position="193"/>
        <end position="360"/>
    </location>
</feature>
<evidence type="ECO:0000313" key="4">
    <source>
        <dbReference type="Proteomes" id="UP000002009"/>
    </source>
</evidence>
<protein>
    <submittedName>
        <fullName evidence="3">Uncharacterized protein</fullName>
    </submittedName>
</protein>
<dbReference type="AlphaFoldDB" id="C1E6Y0"/>
<feature type="compositionally biased region" description="Basic and acidic residues" evidence="1">
    <location>
        <begin position="297"/>
        <end position="343"/>
    </location>
</feature>
<keyword evidence="2" id="KW-0472">Membrane</keyword>
<keyword evidence="2" id="KW-0812">Transmembrane</keyword>
<accession>C1E6Y0</accession>
<keyword evidence="4" id="KW-1185">Reference proteome</keyword>
<evidence type="ECO:0000313" key="3">
    <source>
        <dbReference type="EMBL" id="ACO63510.1"/>
    </source>
</evidence>
<dbReference type="EMBL" id="CP001326">
    <property type="protein sequence ID" value="ACO63510.1"/>
    <property type="molecule type" value="Genomic_DNA"/>
</dbReference>